<feature type="transmembrane region" description="Helical" evidence="10">
    <location>
        <begin position="206"/>
        <end position="226"/>
    </location>
</feature>
<evidence type="ECO:0000256" key="3">
    <source>
        <dbReference type="ARBA" id="ARBA00022448"/>
    </source>
</evidence>
<dbReference type="PANTHER" id="PTHR19139:SF199">
    <property type="entry name" value="MIP17260P"/>
    <property type="match status" value="1"/>
</dbReference>
<feature type="site" description="Selectivity filter" evidence="10">
    <location>
        <position position="45"/>
    </location>
</feature>
<proteinExistence type="inferred from homology"/>
<feature type="short sequence motif" description="NPA 2" evidence="10">
    <location>
        <begin position="186"/>
        <end position="188"/>
    </location>
</feature>
<dbReference type="InterPro" id="IPR000425">
    <property type="entry name" value="MIP"/>
</dbReference>
<dbReference type="PROSITE" id="PS00221">
    <property type="entry name" value="MIP"/>
    <property type="match status" value="1"/>
</dbReference>
<feature type="site" description="Selectivity filter" evidence="10">
    <location>
        <position position="183"/>
    </location>
</feature>
<dbReference type="NCBIfam" id="TIGR00861">
    <property type="entry name" value="MIP"/>
    <property type="match status" value="1"/>
</dbReference>
<reference evidence="11 12" key="1">
    <citation type="submission" date="2017-06" db="EMBL/GenBank/DDBJ databases">
        <authorList>
            <person name="Kim H.J."/>
            <person name="Triplett B.A."/>
        </authorList>
    </citation>
    <scope>NUCLEOTIDE SEQUENCE [LARGE SCALE GENOMIC DNA]</scope>
    <source>
        <strain evidence="11 12">DSM 18704</strain>
    </source>
</reference>
<dbReference type="InterPro" id="IPR023271">
    <property type="entry name" value="Aquaporin-like"/>
</dbReference>
<evidence type="ECO:0000256" key="5">
    <source>
        <dbReference type="ARBA" id="ARBA00022519"/>
    </source>
</evidence>
<feature type="site" description="Involved in tetramerization or stability of the tetramer" evidence="10">
    <location>
        <position position="22"/>
    </location>
</feature>
<keyword evidence="9 10" id="KW-0472">Membrane</keyword>
<dbReference type="EMBL" id="FZOU01000009">
    <property type="protein sequence ID" value="SNT37151.1"/>
    <property type="molecule type" value="Genomic_DNA"/>
</dbReference>
<dbReference type="PANTHER" id="PTHR19139">
    <property type="entry name" value="AQUAPORIN TRANSPORTER"/>
    <property type="match status" value="1"/>
</dbReference>
<feature type="site" description="Selectivity filter" evidence="10">
    <location>
        <position position="189"/>
    </location>
</feature>
<dbReference type="HAMAP" id="MF_01146">
    <property type="entry name" value="Aquaporin_Z"/>
    <property type="match status" value="1"/>
</dbReference>
<dbReference type="Pfam" id="PF00230">
    <property type="entry name" value="MIP"/>
    <property type="match status" value="1"/>
</dbReference>
<accession>A0A239M3H7</accession>
<feature type="transmembrane region" description="Helical" evidence="10">
    <location>
        <begin position="83"/>
        <end position="105"/>
    </location>
</feature>
<sequence length="252" mass="25728">MNLQKRLAAEFVGTFWLVFGGCGSAVLAAAFPALGIGFVGVSLAFGLTVLTMAFAIGHISGCHLNPAVSVGLVVGKRFPAAELLPYTVAQVLGGIAGSAVLYVIASGKPGFALGGFATNGYGANSPGGYSLLACFVAELVLTCLFLLIILGSTDVRAPKGFAPIAIGLGLTLIHLISIPVTNTSVNPARSTAPALFVHGAALSQLWLFWVAPILGAAIAGLIYNFIFAEEVDATKHAVVAKPEYEALPNTSA</sequence>
<dbReference type="RefSeq" id="WP_089410064.1">
    <property type="nucleotide sequence ID" value="NZ_FZOU01000009.1"/>
</dbReference>
<comment type="function">
    <text evidence="10">Channel that permits osmotically driven movement of water in both directions. It is involved in the osmoregulation and in the maintenance of cell turgor during volume expansion in rapidly growing cells. It mediates rapid entry or exit of water in response to abrupt changes in osmolarity.</text>
</comment>
<evidence type="ECO:0000256" key="4">
    <source>
        <dbReference type="ARBA" id="ARBA00022475"/>
    </source>
</evidence>
<dbReference type="CDD" id="cd00333">
    <property type="entry name" value="MIP"/>
    <property type="match status" value="1"/>
</dbReference>
<comment type="similarity">
    <text evidence="2 10">Belongs to the MIP/aquaporin (TC 1.A.8) family.</text>
</comment>
<feature type="site" description="Selectivity filter" evidence="10">
    <location>
        <position position="174"/>
    </location>
</feature>
<comment type="domain">
    <text evidence="10">Aquaporins contain two tandem repeats each containing three membrane-spanning domains and a pore-forming loop with the signature motif Asn-Pro-Ala (NPA).</text>
</comment>
<dbReference type="InterPro" id="IPR034294">
    <property type="entry name" value="Aquaporin_transptr"/>
</dbReference>
<evidence type="ECO:0000256" key="1">
    <source>
        <dbReference type="ARBA" id="ARBA00004651"/>
    </source>
</evidence>
<feature type="transmembrane region" description="Helical" evidence="10">
    <location>
        <begin position="161"/>
        <end position="180"/>
    </location>
</feature>
<keyword evidence="7 10" id="KW-0677">Repeat</keyword>
<evidence type="ECO:0000256" key="2">
    <source>
        <dbReference type="ARBA" id="ARBA00006175"/>
    </source>
</evidence>
<evidence type="ECO:0000256" key="10">
    <source>
        <dbReference type="HAMAP-Rule" id="MF_01146"/>
    </source>
</evidence>
<dbReference type="PROSITE" id="PS51257">
    <property type="entry name" value="PROKAR_LIPOPROTEIN"/>
    <property type="match status" value="1"/>
</dbReference>
<comment type="subunit">
    <text evidence="10">Homotetramer.</text>
</comment>
<evidence type="ECO:0000256" key="9">
    <source>
        <dbReference type="ARBA" id="ARBA00023136"/>
    </source>
</evidence>
<feature type="transmembrane region" description="Helical" evidence="10">
    <location>
        <begin position="36"/>
        <end position="56"/>
    </location>
</feature>
<dbReference type="GO" id="GO:0015250">
    <property type="term" value="F:water channel activity"/>
    <property type="evidence" value="ECO:0007669"/>
    <property type="project" value="UniProtKB-UniRule"/>
</dbReference>
<keyword evidence="4 10" id="KW-1003">Cell membrane</keyword>
<keyword evidence="12" id="KW-1185">Reference proteome</keyword>
<keyword evidence="6 10" id="KW-0812">Transmembrane</keyword>
<evidence type="ECO:0000256" key="7">
    <source>
        <dbReference type="ARBA" id="ARBA00022737"/>
    </source>
</evidence>
<dbReference type="OrthoDB" id="9807293at2"/>
<evidence type="ECO:0000313" key="11">
    <source>
        <dbReference type="EMBL" id="SNT37151.1"/>
    </source>
</evidence>
<protein>
    <recommendedName>
        <fullName evidence="10">Aquaporin Z</fullName>
    </recommendedName>
</protein>
<keyword evidence="8 10" id="KW-1133">Transmembrane helix</keyword>
<comment type="subcellular location">
    <subcellularLocation>
        <location evidence="1 10">Cell membrane</location>
        <topology evidence="1 10">Multi-pass membrane protein</topology>
    </subcellularLocation>
</comment>
<dbReference type="PRINTS" id="PR00783">
    <property type="entry name" value="MINTRINSICP"/>
</dbReference>
<feature type="short sequence motif" description="NPA 1" evidence="10">
    <location>
        <begin position="65"/>
        <end position="67"/>
    </location>
</feature>
<gene>
    <name evidence="10" type="primary">aqpZ</name>
    <name evidence="11" type="ORF">SAMN05421770_10983</name>
</gene>
<feature type="transmembrane region" description="Helical" evidence="10">
    <location>
        <begin position="7"/>
        <end position="30"/>
    </location>
</feature>
<evidence type="ECO:0000256" key="6">
    <source>
        <dbReference type="ARBA" id="ARBA00022692"/>
    </source>
</evidence>
<evidence type="ECO:0000256" key="8">
    <source>
        <dbReference type="ARBA" id="ARBA00022989"/>
    </source>
</evidence>
<comment type="catalytic activity">
    <reaction evidence="10">
        <text>H2O(in) = H2O(out)</text>
        <dbReference type="Rhea" id="RHEA:29667"/>
        <dbReference type="ChEBI" id="CHEBI:15377"/>
    </reaction>
</comment>
<organism evidence="11 12">
    <name type="scientific">Granulicella rosea</name>
    <dbReference type="NCBI Taxonomy" id="474952"/>
    <lineage>
        <taxon>Bacteria</taxon>
        <taxon>Pseudomonadati</taxon>
        <taxon>Acidobacteriota</taxon>
        <taxon>Terriglobia</taxon>
        <taxon>Terriglobales</taxon>
        <taxon>Acidobacteriaceae</taxon>
        <taxon>Granulicella</taxon>
    </lineage>
</organism>
<dbReference type="NCBIfam" id="NF003838">
    <property type="entry name" value="PRK05420.1"/>
    <property type="match status" value="1"/>
</dbReference>
<evidence type="ECO:0000313" key="12">
    <source>
        <dbReference type="Proteomes" id="UP000198356"/>
    </source>
</evidence>
<keyword evidence="3 10" id="KW-0813">Transport</keyword>
<dbReference type="Proteomes" id="UP000198356">
    <property type="component" value="Unassembled WGS sequence"/>
</dbReference>
<feature type="transmembrane region" description="Helical" evidence="10">
    <location>
        <begin position="129"/>
        <end position="149"/>
    </location>
</feature>
<name>A0A239M3H7_9BACT</name>
<dbReference type="FunFam" id="1.20.1080.10:FF:000007">
    <property type="entry name" value="Aquaporin Z"/>
    <property type="match status" value="1"/>
</dbReference>
<dbReference type="Gene3D" id="1.20.1080.10">
    <property type="entry name" value="Glycerol uptake facilitator protein"/>
    <property type="match status" value="1"/>
</dbReference>
<dbReference type="SUPFAM" id="SSF81338">
    <property type="entry name" value="Aquaporin-like"/>
    <property type="match status" value="1"/>
</dbReference>
<dbReference type="AlphaFoldDB" id="A0A239M3H7"/>
<keyword evidence="5" id="KW-0997">Cell inner membrane</keyword>
<dbReference type="InterPro" id="IPR023743">
    <property type="entry name" value="Aquaporin_Z"/>
</dbReference>
<dbReference type="GO" id="GO:0005886">
    <property type="term" value="C:plasma membrane"/>
    <property type="evidence" value="ECO:0007669"/>
    <property type="project" value="UniProtKB-SubCell"/>
</dbReference>
<dbReference type="InterPro" id="IPR022357">
    <property type="entry name" value="MIP_CS"/>
</dbReference>